<organism evidence="2 3">
    <name type="scientific">Variovorax ginsengisoli</name>
    <dbReference type="NCBI Taxonomy" id="363844"/>
    <lineage>
        <taxon>Bacteria</taxon>
        <taxon>Pseudomonadati</taxon>
        <taxon>Pseudomonadota</taxon>
        <taxon>Betaproteobacteria</taxon>
        <taxon>Burkholderiales</taxon>
        <taxon>Comamonadaceae</taxon>
        <taxon>Variovorax</taxon>
    </lineage>
</organism>
<gene>
    <name evidence="2" type="ORF">Q2T77_38125</name>
</gene>
<proteinExistence type="predicted"/>
<evidence type="ECO:0000256" key="1">
    <source>
        <dbReference type="SAM" id="SignalP"/>
    </source>
</evidence>
<keyword evidence="1" id="KW-0732">Signal</keyword>
<evidence type="ECO:0000313" key="2">
    <source>
        <dbReference type="EMBL" id="MDO1538058.1"/>
    </source>
</evidence>
<name>A0ABT8SGR4_9BURK</name>
<dbReference type="Proteomes" id="UP001169027">
    <property type="component" value="Unassembled WGS sequence"/>
</dbReference>
<protein>
    <submittedName>
        <fullName evidence="2">Uncharacterized protein</fullName>
    </submittedName>
</protein>
<evidence type="ECO:0000313" key="3">
    <source>
        <dbReference type="Proteomes" id="UP001169027"/>
    </source>
</evidence>
<keyword evidence="3" id="KW-1185">Reference proteome</keyword>
<sequence>MSFNEASQRASRPFRVLRASAVRTLASMLVLAAGIPAAHADDPTIDESAASWRSLLTRAQVEEAWSASRSDPAARFWLLSFNPLKYFHSTVSRGEVRCQVLQPSVAAEIASLSSESYGGRAYGRPLRTPSGLVDDHICTEQP</sequence>
<comment type="caution">
    <text evidence="2">The sequence shown here is derived from an EMBL/GenBank/DDBJ whole genome shotgun (WGS) entry which is preliminary data.</text>
</comment>
<reference evidence="2" key="1">
    <citation type="submission" date="2023-06" db="EMBL/GenBank/DDBJ databases">
        <authorList>
            <person name="Jiang Y."/>
            <person name="Liu Q."/>
        </authorList>
    </citation>
    <scope>NUCLEOTIDE SEQUENCE</scope>
    <source>
        <strain evidence="2">CGMCC 1.12090</strain>
    </source>
</reference>
<feature type="signal peptide" evidence="1">
    <location>
        <begin position="1"/>
        <end position="40"/>
    </location>
</feature>
<feature type="chain" id="PRO_5047374328" evidence="1">
    <location>
        <begin position="41"/>
        <end position="142"/>
    </location>
</feature>
<dbReference type="RefSeq" id="WP_301816465.1">
    <property type="nucleotide sequence ID" value="NZ_JAUJZH010000060.1"/>
</dbReference>
<dbReference type="EMBL" id="JAUKVY010000060">
    <property type="protein sequence ID" value="MDO1538058.1"/>
    <property type="molecule type" value="Genomic_DNA"/>
</dbReference>
<accession>A0ABT8SGR4</accession>